<dbReference type="EMBL" id="OV651822">
    <property type="protein sequence ID" value="CAH1100073.1"/>
    <property type="molecule type" value="Genomic_DNA"/>
</dbReference>
<dbReference type="GO" id="GO:0016020">
    <property type="term" value="C:membrane"/>
    <property type="evidence" value="ECO:0007669"/>
    <property type="project" value="UniProtKB-SubCell"/>
</dbReference>
<feature type="transmembrane region" description="Helical" evidence="5">
    <location>
        <begin position="58"/>
        <end position="82"/>
    </location>
</feature>
<proteinExistence type="predicted"/>
<feature type="transmembrane region" description="Helical" evidence="5">
    <location>
        <begin position="218"/>
        <end position="241"/>
    </location>
</feature>
<dbReference type="GO" id="GO:0006820">
    <property type="term" value="P:monoatomic anion transport"/>
    <property type="evidence" value="ECO:0007669"/>
    <property type="project" value="TreeGrafter"/>
</dbReference>
<dbReference type="PANTHER" id="PTHR11662:SF280">
    <property type="entry name" value="FI21844P1-RELATED"/>
    <property type="match status" value="1"/>
</dbReference>
<evidence type="ECO:0000256" key="5">
    <source>
        <dbReference type="SAM" id="Phobius"/>
    </source>
</evidence>
<comment type="subcellular location">
    <subcellularLocation>
        <location evidence="1">Membrane</location>
        <topology evidence="1">Multi-pass membrane protein</topology>
    </subcellularLocation>
</comment>
<dbReference type="SUPFAM" id="SSF103473">
    <property type="entry name" value="MFS general substrate transporter"/>
    <property type="match status" value="1"/>
</dbReference>
<dbReference type="InterPro" id="IPR020846">
    <property type="entry name" value="MFS_dom"/>
</dbReference>
<feature type="transmembrane region" description="Helical" evidence="5">
    <location>
        <begin position="102"/>
        <end position="122"/>
    </location>
</feature>
<sequence length="468" mass="53062">MNATDTKYTLVPQDNVRVSANNKKIDENSLVLEQKSSKNKKVCFSTLGSKIGKRYIQIIWLSTILITMYLMRINISVTIVAMTDPNPSNKDVPVYKWPDKSLILSGFLWGYFVPQPFAGWASTRFGGKWFLVGALVASSILNALVPICAAYFGSVGVLVVRIFLGISQSLLYPTLNNMLGKWGPVQERSRLGCLIFAGSSLGIVLSMVISGYLCSTRYGWPIVFYIFSAIGIIVALSYSYIGCNSPAQHSTITKLDTPWKDIFTSPSFWALFIAECGNNFGHWTLLSQIPSYLNHVMKFDIKSYGELSSLPYLLQWIMAYVYGFLADWVITKKVTSITSTRKIMNAIGNYRYLLLKSINLFYFRNIAAIFIKIEDVDELIFDNSPRVYNEYLKSSLKSKTSIDKSKKINTYIKNNLQKKNCKYTSSDTDESCELQEVYEDDATYKDKTIQIKSKLFEEIYPTSKSKLR</sequence>
<organism evidence="7 8">
    <name type="scientific">Psylliodes chrysocephalus</name>
    <dbReference type="NCBI Taxonomy" id="3402493"/>
    <lineage>
        <taxon>Eukaryota</taxon>
        <taxon>Metazoa</taxon>
        <taxon>Ecdysozoa</taxon>
        <taxon>Arthropoda</taxon>
        <taxon>Hexapoda</taxon>
        <taxon>Insecta</taxon>
        <taxon>Pterygota</taxon>
        <taxon>Neoptera</taxon>
        <taxon>Endopterygota</taxon>
        <taxon>Coleoptera</taxon>
        <taxon>Polyphaga</taxon>
        <taxon>Cucujiformia</taxon>
        <taxon>Chrysomeloidea</taxon>
        <taxon>Chrysomelidae</taxon>
        <taxon>Galerucinae</taxon>
        <taxon>Alticini</taxon>
        <taxon>Psylliodes</taxon>
    </lineage>
</organism>
<evidence type="ECO:0000313" key="8">
    <source>
        <dbReference type="Proteomes" id="UP001153636"/>
    </source>
</evidence>
<keyword evidence="4 5" id="KW-0472">Membrane</keyword>
<dbReference type="PROSITE" id="PS50850">
    <property type="entry name" value="MFS"/>
    <property type="match status" value="1"/>
</dbReference>
<feature type="transmembrane region" description="Helical" evidence="5">
    <location>
        <begin position="191"/>
        <end position="212"/>
    </location>
</feature>
<feature type="transmembrane region" description="Helical" evidence="5">
    <location>
        <begin position="312"/>
        <end position="331"/>
    </location>
</feature>
<dbReference type="Proteomes" id="UP001153636">
    <property type="component" value="Chromosome 10"/>
</dbReference>
<reference evidence="7" key="1">
    <citation type="submission" date="2022-01" db="EMBL/GenBank/DDBJ databases">
        <authorList>
            <person name="King R."/>
        </authorList>
    </citation>
    <scope>NUCLEOTIDE SEQUENCE</scope>
</reference>
<feature type="transmembrane region" description="Helical" evidence="5">
    <location>
        <begin position="352"/>
        <end position="371"/>
    </location>
</feature>
<feature type="transmembrane region" description="Helical" evidence="5">
    <location>
        <begin position="129"/>
        <end position="152"/>
    </location>
</feature>
<name>A0A9P0CG57_9CUCU</name>
<protein>
    <recommendedName>
        <fullName evidence="6">Major facilitator superfamily (MFS) profile domain-containing protein</fullName>
    </recommendedName>
</protein>
<keyword evidence="2 5" id="KW-0812">Transmembrane</keyword>
<keyword evidence="8" id="KW-1185">Reference proteome</keyword>
<dbReference type="Gene3D" id="1.20.1250.20">
    <property type="entry name" value="MFS general substrate transporter like domains"/>
    <property type="match status" value="2"/>
</dbReference>
<dbReference type="InterPro" id="IPR011701">
    <property type="entry name" value="MFS"/>
</dbReference>
<feature type="transmembrane region" description="Helical" evidence="5">
    <location>
        <begin position="262"/>
        <end position="281"/>
    </location>
</feature>
<evidence type="ECO:0000259" key="6">
    <source>
        <dbReference type="PROSITE" id="PS50850"/>
    </source>
</evidence>
<dbReference type="InterPro" id="IPR050382">
    <property type="entry name" value="MFS_Na/Anion_cotransporter"/>
</dbReference>
<accession>A0A9P0CG57</accession>
<keyword evidence="3 5" id="KW-1133">Transmembrane helix</keyword>
<dbReference type="GO" id="GO:0022857">
    <property type="term" value="F:transmembrane transporter activity"/>
    <property type="evidence" value="ECO:0007669"/>
    <property type="project" value="InterPro"/>
</dbReference>
<dbReference type="OrthoDB" id="2985014at2759"/>
<evidence type="ECO:0000256" key="2">
    <source>
        <dbReference type="ARBA" id="ARBA00022692"/>
    </source>
</evidence>
<evidence type="ECO:0000313" key="7">
    <source>
        <dbReference type="EMBL" id="CAH1100073.1"/>
    </source>
</evidence>
<evidence type="ECO:0000256" key="4">
    <source>
        <dbReference type="ARBA" id="ARBA00023136"/>
    </source>
</evidence>
<gene>
    <name evidence="7" type="ORF">PSYICH_LOCUS1642</name>
</gene>
<dbReference type="Pfam" id="PF07690">
    <property type="entry name" value="MFS_1"/>
    <property type="match status" value="1"/>
</dbReference>
<dbReference type="AlphaFoldDB" id="A0A9P0CG57"/>
<dbReference type="InterPro" id="IPR036259">
    <property type="entry name" value="MFS_trans_sf"/>
</dbReference>
<dbReference type="PANTHER" id="PTHR11662">
    <property type="entry name" value="SOLUTE CARRIER FAMILY 17"/>
    <property type="match status" value="1"/>
</dbReference>
<evidence type="ECO:0000256" key="3">
    <source>
        <dbReference type="ARBA" id="ARBA00022989"/>
    </source>
</evidence>
<feature type="transmembrane region" description="Helical" evidence="5">
    <location>
        <begin position="158"/>
        <end position="179"/>
    </location>
</feature>
<evidence type="ECO:0000256" key="1">
    <source>
        <dbReference type="ARBA" id="ARBA00004141"/>
    </source>
</evidence>
<feature type="domain" description="Major facilitator superfamily (MFS) profile" evidence="6">
    <location>
        <begin position="55"/>
        <end position="468"/>
    </location>
</feature>